<reference evidence="3" key="3">
    <citation type="submission" date="2025-09" db="UniProtKB">
        <authorList>
            <consortium name="Ensembl"/>
        </authorList>
    </citation>
    <scope>IDENTIFICATION</scope>
</reference>
<dbReference type="OrthoDB" id="10007527at2759"/>
<dbReference type="Proteomes" id="UP000005226">
    <property type="component" value="Chromosome 3"/>
</dbReference>
<reference evidence="3" key="2">
    <citation type="submission" date="2025-08" db="UniProtKB">
        <authorList>
            <consortium name="Ensembl"/>
        </authorList>
    </citation>
    <scope>IDENTIFICATION</scope>
</reference>
<dbReference type="Pfam" id="PF15742">
    <property type="entry name" value="DUF4686"/>
    <property type="match status" value="1"/>
</dbReference>
<gene>
    <name evidence="3" type="primary">LOC105416250</name>
</gene>
<evidence type="ECO:0000256" key="1">
    <source>
        <dbReference type="SAM" id="Coils"/>
    </source>
</evidence>
<accession>A0A3B5KM53</accession>
<feature type="coiled-coil region" evidence="1">
    <location>
        <begin position="259"/>
        <end position="337"/>
    </location>
</feature>
<organism evidence="3 4">
    <name type="scientific">Takifugu rubripes</name>
    <name type="common">Japanese pufferfish</name>
    <name type="synonym">Fugu rubripes</name>
    <dbReference type="NCBI Taxonomy" id="31033"/>
    <lineage>
        <taxon>Eukaryota</taxon>
        <taxon>Metazoa</taxon>
        <taxon>Chordata</taxon>
        <taxon>Craniata</taxon>
        <taxon>Vertebrata</taxon>
        <taxon>Euteleostomi</taxon>
        <taxon>Actinopterygii</taxon>
        <taxon>Neopterygii</taxon>
        <taxon>Teleostei</taxon>
        <taxon>Neoteleostei</taxon>
        <taxon>Acanthomorphata</taxon>
        <taxon>Eupercaria</taxon>
        <taxon>Tetraodontiformes</taxon>
        <taxon>Tetradontoidea</taxon>
        <taxon>Tetraodontidae</taxon>
        <taxon>Takifugu</taxon>
    </lineage>
</organism>
<evidence type="ECO:0000313" key="3">
    <source>
        <dbReference type="Ensembl" id="ENSTRUP00000056389.2"/>
    </source>
</evidence>
<dbReference type="OMA" id="ENYVDHI"/>
<protein>
    <submittedName>
        <fullName evidence="3">Coiled-coil domain containing 30</fullName>
    </submittedName>
</protein>
<keyword evidence="4" id="KW-1185">Reference proteome</keyword>
<feature type="compositionally biased region" description="Polar residues" evidence="2">
    <location>
        <begin position="570"/>
        <end position="579"/>
    </location>
</feature>
<feature type="coiled-coil region" evidence="1">
    <location>
        <begin position="74"/>
        <end position="154"/>
    </location>
</feature>
<dbReference type="GeneTree" id="ENSGT00940000165031"/>
<feature type="coiled-coil region" evidence="1">
    <location>
        <begin position="383"/>
        <end position="465"/>
    </location>
</feature>
<dbReference type="PANTHER" id="PTHR34479">
    <property type="entry name" value="COILED-COIL DOMAIN-CONTAINING PROTEIN 30"/>
    <property type="match status" value="1"/>
</dbReference>
<reference evidence="3 4" key="1">
    <citation type="journal article" date="2011" name="Genome Biol. Evol.">
        <title>Integration of the genetic map and genome assembly of fugu facilitates insights into distinct features of genome evolution in teleosts and mammals.</title>
        <authorList>
            <person name="Kai W."/>
            <person name="Kikuchi K."/>
            <person name="Tohari S."/>
            <person name="Chew A.K."/>
            <person name="Tay A."/>
            <person name="Fujiwara A."/>
            <person name="Hosoya S."/>
            <person name="Suetake H."/>
            <person name="Naruse K."/>
            <person name="Brenner S."/>
            <person name="Suzuki Y."/>
            <person name="Venkatesh B."/>
        </authorList>
    </citation>
    <scope>NUCLEOTIDE SEQUENCE [LARGE SCALE GENOMIC DNA]</scope>
</reference>
<feature type="coiled-coil region" evidence="1">
    <location>
        <begin position="895"/>
        <end position="1093"/>
    </location>
</feature>
<dbReference type="PANTHER" id="PTHR34479:SF1">
    <property type="entry name" value="COILED-COIL DOMAIN-CONTAINING PROTEIN 30"/>
    <property type="match status" value="1"/>
</dbReference>
<feature type="coiled-coil region" evidence="1">
    <location>
        <begin position="1151"/>
        <end position="1221"/>
    </location>
</feature>
<dbReference type="InParanoid" id="A0A3B5KM53"/>
<proteinExistence type="predicted"/>
<dbReference type="KEGG" id="tru:105416250"/>
<dbReference type="InterPro" id="IPR031476">
    <property type="entry name" value="DUF4686"/>
</dbReference>
<dbReference type="STRING" id="31033.ENSTRUP00000056389"/>
<keyword evidence="1" id="KW-0175">Coiled coil</keyword>
<dbReference type="CTD" id="728621"/>
<feature type="region of interest" description="Disordered" evidence="2">
    <location>
        <begin position="568"/>
        <end position="601"/>
    </location>
</feature>
<dbReference type="Ensembl" id="ENSTRUT00000054666.2">
    <property type="protein sequence ID" value="ENSTRUP00000056389.2"/>
    <property type="gene ID" value="ENSTRUG00000022648.2"/>
</dbReference>
<sequence>MYVTLQRVLELQEQCCLGFVLSPVWKFCSPSFISAMDHKKMQTVLGQISMRLLDNGLPAKASVEEQLLHLWQQLLNTENKLHSTTEELETLRAQQAKEMEEVESYVAHIRGLLEEREGLTAEYEKDNEHLRQELHQIRQQQESESKELEEMLAQEDLGEMGLNSPGEQVAYLLVERATLLERLEAVEMRLESRSIAEKEDAQLEPVCHTRIEELRQAGKDEHKTVDYVSKSSSQSPLKKLFGLRKSRQRKHITPAHSEISLEKNERQWLERDLEEASRRLAMAHQDIRRLTNELDAAKNNNLEPSDLIKLQRAKEQNEKLDAENRGLRERIHLLEAQNKKILVQLAIHDAEQDAAKEQQKDKNISGDVQHENDTIHKRCLEAMEDGFVQVRELQRQLQRLRKDQGELEERNEELEALLGEAQNASKEDRHRHEAELEGLHRRIKVLEAELKKQDAQDKMMTNREEVKHPESYLQLQHLRDSSQERLALLEARLTEEQDWRKQLEADLSAAQTALRKDKEALQIGERELKKLRLEVKSLQTECQQGKTLIKSLTQVKAEKAALEEKLNELQKSQNQLQSEQGHKSPGSKSTSGNSKDDSLDQQRDDRVFEGLQKAHLVLRSELVSEREQTAELQAKLSSCLQEKLTAERKIEALELEKRSFNEYQKQYQEQNSVKDEIFSCQKPEQPHKLSIISEDTSHYCDQVATLTVKLKHMETELVKEQETVSQLELSLQAEASESQALKRDLQKSQSLLASAQAELHHIKEKNVDLKRCNVLLEQETLKAESKLHSLVSKCEQQQQNIRELEVELADNLTKPSSLQEELQSERAKLAAANKKVSHLKQELEQKENKLVEEQEKNSQEKSVLQAQASEGREYVKELQKSQSLLTSAETELHHVKEMNVDLKRHNTLLEQEKLKLSAELKQAQTKLHQAEETIHSHLSQCEHQRQKIRELEAELADNSTKRSLIGSLQVELQTERGQLTAANKKVFELQQQLSRVELQLHEQEVLIQKINNLERNNRDLSDTLSVLREKHHEEKTTRTLLEKRVEELQQQVTTLKVKEATLTQNNAEVNQLFQELNARQTDVEAESRRTKEEVKTSQELNHKLKEDLLHSRREYNRIHSKYMEKQIQAKTMLHQTKQKFFKETAQRNSVIQKLEKEAKRLICTLAEERDKFLEERRELLQKITKLEEEGARTTSAVQHRVNMLEEEKRLLHHQIQMLSRQNCSLESALRKSGSTLENTKTNNGSIEGLLSASLRLPSYVDNLDKCHVKVIEHAVMNSTQLSVSTLQRSEQGYLNLTMPSVPPEPGDK</sequence>
<dbReference type="InterPro" id="IPR052825">
    <property type="entry name" value="CCD-Prefoldin_beta-like"/>
</dbReference>
<evidence type="ECO:0000313" key="4">
    <source>
        <dbReference type="Proteomes" id="UP000005226"/>
    </source>
</evidence>
<feature type="coiled-coil region" evidence="1">
    <location>
        <begin position="710"/>
        <end position="863"/>
    </location>
</feature>
<feature type="coiled-coil region" evidence="1">
    <location>
        <begin position="636"/>
        <end position="670"/>
    </location>
</feature>
<evidence type="ECO:0000256" key="2">
    <source>
        <dbReference type="SAM" id="MobiDB-lite"/>
    </source>
</evidence>
<name>A0A3B5KM53_TAKRU</name>